<reference evidence="2 3" key="1">
    <citation type="submission" date="2016-10" db="EMBL/GenBank/DDBJ databases">
        <authorList>
            <person name="de Groot N.N."/>
        </authorList>
    </citation>
    <scope>NUCLEOTIDE SEQUENCE [LARGE SCALE GENOMIC DNA]</scope>
    <source>
        <strain evidence="2 3">CPCC 202699</strain>
    </source>
</reference>
<accession>A0A1H3SZV3</accession>
<evidence type="ECO:0000313" key="3">
    <source>
        <dbReference type="Proteomes" id="UP000199515"/>
    </source>
</evidence>
<dbReference type="InterPro" id="IPR058330">
    <property type="entry name" value="DUF8017"/>
</dbReference>
<organism evidence="2 3">
    <name type="scientific">Amycolatopsis xylanica</name>
    <dbReference type="NCBI Taxonomy" id="589385"/>
    <lineage>
        <taxon>Bacteria</taxon>
        <taxon>Bacillati</taxon>
        <taxon>Actinomycetota</taxon>
        <taxon>Actinomycetes</taxon>
        <taxon>Pseudonocardiales</taxon>
        <taxon>Pseudonocardiaceae</taxon>
        <taxon>Amycolatopsis</taxon>
    </lineage>
</organism>
<evidence type="ECO:0000259" key="1">
    <source>
        <dbReference type="Pfam" id="PF26056"/>
    </source>
</evidence>
<feature type="domain" description="DUF8017" evidence="1">
    <location>
        <begin position="55"/>
        <end position="232"/>
    </location>
</feature>
<keyword evidence="3" id="KW-1185">Reference proteome</keyword>
<name>A0A1H3SZV3_9PSEU</name>
<dbReference type="Proteomes" id="UP000199515">
    <property type="component" value="Unassembled WGS sequence"/>
</dbReference>
<dbReference type="EMBL" id="FNON01000016">
    <property type="protein sequence ID" value="SDZ43035.1"/>
    <property type="molecule type" value="Genomic_DNA"/>
</dbReference>
<dbReference type="AlphaFoldDB" id="A0A1H3SZV3"/>
<dbReference type="STRING" id="589385.SAMN05421504_11674"/>
<proteinExistence type="predicted"/>
<evidence type="ECO:0000313" key="2">
    <source>
        <dbReference type="EMBL" id="SDZ43035.1"/>
    </source>
</evidence>
<dbReference type="Pfam" id="PF26056">
    <property type="entry name" value="DUF8017"/>
    <property type="match status" value="1"/>
</dbReference>
<sequence>MGGKRLKISLLLAAVILLGAVGYVGFRLFSPSETTHTESRNARVPYSRPPSVVVPAVVPGWQSVAGRDGSYAYDVPPDWTPKPETMRNWQADGRGPVLRLARPAFHGKGYCESDRDRPRGGTGVATSKAPDASVKIATELAKHVYGNAKLEIEPSQETQIPFEHGKTRTGVITMIEVTPEPGECEPAKAYVGAISIASGENGNPKCAVMAVYSDDTVSREQALQILKSYRWVPPSNRTTTVPPR</sequence>
<gene>
    <name evidence="2" type="ORF">SAMN05421504_11674</name>
</gene>
<protein>
    <recommendedName>
        <fullName evidence="1">DUF8017 domain-containing protein</fullName>
    </recommendedName>
</protein>